<comment type="caution">
    <text evidence="8">The sequence shown here is derived from an EMBL/GenBank/DDBJ whole genome shotgun (WGS) entry which is preliminary data.</text>
</comment>
<keyword evidence="2" id="KW-0805">Transcription regulation</keyword>
<dbReference type="PROSITE" id="PS51032">
    <property type="entry name" value="AP2_ERF"/>
    <property type="match status" value="2"/>
</dbReference>
<dbReference type="SUPFAM" id="SSF54171">
    <property type="entry name" value="DNA-binding domain"/>
    <property type="match status" value="2"/>
</dbReference>
<keyword evidence="5" id="KW-0539">Nucleus</keyword>
<evidence type="ECO:0000256" key="2">
    <source>
        <dbReference type="ARBA" id="ARBA00023015"/>
    </source>
</evidence>
<dbReference type="GO" id="GO:0003700">
    <property type="term" value="F:DNA-binding transcription factor activity"/>
    <property type="evidence" value="ECO:0007669"/>
    <property type="project" value="InterPro"/>
</dbReference>
<dbReference type="InterPro" id="IPR016177">
    <property type="entry name" value="DNA-bd_dom_sf"/>
</dbReference>
<dbReference type="InterPro" id="IPR050913">
    <property type="entry name" value="AP2/ERF_ERF"/>
</dbReference>
<evidence type="ECO:0000256" key="1">
    <source>
        <dbReference type="ARBA" id="ARBA00004123"/>
    </source>
</evidence>
<dbReference type="InterPro" id="IPR036955">
    <property type="entry name" value="AP2/ERF_dom_sf"/>
</dbReference>
<keyword evidence="4" id="KW-0804">Transcription</keyword>
<evidence type="ECO:0000259" key="7">
    <source>
        <dbReference type="PROSITE" id="PS51032"/>
    </source>
</evidence>
<evidence type="ECO:0000313" key="8">
    <source>
        <dbReference type="EMBL" id="KAI3942963.1"/>
    </source>
</evidence>
<name>A0AAD4T8T1_9MAGN</name>
<dbReference type="GO" id="GO:0003677">
    <property type="term" value="F:DNA binding"/>
    <property type="evidence" value="ECO:0007669"/>
    <property type="project" value="UniProtKB-KW"/>
</dbReference>
<feature type="region of interest" description="Disordered" evidence="6">
    <location>
        <begin position="1"/>
        <end position="50"/>
    </location>
</feature>
<dbReference type="Gene3D" id="3.30.730.10">
    <property type="entry name" value="AP2/ERF domain"/>
    <property type="match status" value="2"/>
</dbReference>
<evidence type="ECO:0000313" key="9">
    <source>
        <dbReference type="Proteomes" id="UP001202328"/>
    </source>
</evidence>
<dbReference type="PANTHER" id="PTHR31194:SF140">
    <property type="entry name" value="ETHYLENE-RESPONSIVE TRANSCRIPTION FACTOR CRF2"/>
    <property type="match status" value="1"/>
</dbReference>
<evidence type="ECO:0000256" key="5">
    <source>
        <dbReference type="ARBA" id="ARBA00023242"/>
    </source>
</evidence>
<keyword evidence="3" id="KW-0238">DNA-binding</keyword>
<accession>A0AAD4T8T1</accession>
<sequence>MKTSKPLMRLPGNSSSPSSSGRKPLKVVRFSLTDSNATDSSSSSDNDNHRRAKRYDYKNVIYGEEEQITTARLGICRRSKKPGKKYRGVRCRETKSGKKWLSEIVDISRGIQLCLGKFNTAKEAAMAYDKEAIRLRGSNAFTNFTYYRQPQRESLVVAAQCHPPSGSTAFASYGGDCDSQIQKFGKKPLVGASDVQLLMHFVNAIKEQSLADKKENGVNLETDLRSETSSLPEFVYSDEPCYRTDEVEIRPGGSSNSVTFASKMPQVAAYTSNISPSQPALNQNFGQTTCTKEKLLSQDLHNFSGYLPPSFTALLTICSAEAEKGQKLPAPEDNYISPKSRVKRNMAEITIEENTTLSADAPSNGNRILEKEICGEKKKKSSDPFLNSVANGGGAKKYRGVRQKDISKHKWGAAIKDTLRSKMVWLGTFSTAEEAAIAFDREAIRLRGPNAVTNFVYAQPEPPVVAECRLPGESSGAVFASSGVCNGQGSQESLADSKEIGMMSSESDLRSEISTPSEFDYSNGPCYRVDEVKSPTESFMDLTFSPKPKPIASYTSELPADLAYSPKMPQVAKPYQTTIIDAPMISAVAAAPKMQPFLNYSIGTNACSHEKLLSQEIKKFCGSLPPSSSALLTTCSANAEQGQMLCFPDEMDISLKSRKNVGVLFPRFVD</sequence>
<protein>
    <recommendedName>
        <fullName evidence="7">AP2/ERF domain-containing protein</fullName>
    </recommendedName>
</protein>
<evidence type="ECO:0000256" key="6">
    <source>
        <dbReference type="SAM" id="MobiDB-lite"/>
    </source>
</evidence>
<comment type="subcellular location">
    <subcellularLocation>
        <location evidence="1">Nucleus</location>
    </subcellularLocation>
</comment>
<organism evidence="8 9">
    <name type="scientific">Papaver atlanticum</name>
    <dbReference type="NCBI Taxonomy" id="357466"/>
    <lineage>
        <taxon>Eukaryota</taxon>
        <taxon>Viridiplantae</taxon>
        <taxon>Streptophyta</taxon>
        <taxon>Embryophyta</taxon>
        <taxon>Tracheophyta</taxon>
        <taxon>Spermatophyta</taxon>
        <taxon>Magnoliopsida</taxon>
        <taxon>Ranunculales</taxon>
        <taxon>Papaveraceae</taxon>
        <taxon>Papaveroideae</taxon>
        <taxon>Papaver</taxon>
    </lineage>
</organism>
<evidence type="ECO:0000256" key="4">
    <source>
        <dbReference type="ARBA" id="ARBA00023163"/>
    </source>
</evidence>
<dbReference type="Proteomes" id="UP001202328">
    <property type="component" value="Unassembled WGS sequence"/>
</dbReference>
<proteinExistence type="predicted"/>
<evidence type="ECO:0000256" key="3">
    <source>
        <dbReference type="ARBA" id="ARBA00023125"/>
    </source>
</evidence>
<dbReference type="PRINTS" id="PR00367">
    <property type="entry name" value="ETHRSPELEMNT"/>
</dbReference>
<dbReference type="CDD" id="cd00018">
    <property type="entry name" value="AP2"/>
    <property type="match status" value="2"/>
</dbReference>
<feature type="domain" description="AP2/ERF" evidence="7">
    <location>
        <begin position="85"/>
        <end position="145"/>
    </location>
</feature>
<dbReference type="AlphaFoldDB" id="A0AAD4T8T1"/>
<dbReference type="EMBL" id="JAJJMB010004448">
    <property type="protein sequence ID" value="KAI3942963.1"/>
    <property type="molecule type" value="Genomic_DNA"/>
</dbReference>
<reference evidence="8" key="1">
    <citation type="submission" date="2022-04" db="EMBL/GenBank/DDBJ databases">
        <title>A functionally conserved STORR gene fusion in Papaver species that diverged 16.8 million years ago.</title>
        <authorList>
            <person name="Catania T."/>
        </authorList>
    </citation>
    <scope>NUCLEOTIDE SEQUENCE</scope>
    <source>
        <strain evidence="8">S-188037</strain>
    </source>
</reference>
<gene>
    <name evidence="8" type="ORF">MKW98_005475</name>
</gene>
<keyword evidence="9" id="KW-1185">Reference proteome</keyword>
<feature type="domain" description="AP2/ERF" evidence="7">
    <location>
        <begin position="397"/>
        <end position="456"/>
    </location>
</feature>
<dbReference type="InterPro" id="IPR001471">
    <property type="entry name" value="AP2/ERF_dom"/>
</dbReference>
<dbReference type="PANTHER" id="PTHR31194">
    <property type="entry name" value="SHN SHINE , DNA BINDING / TRANSCRIPTION FACTOR"/>
    <property type="match status" value="1"/>
</dbReference>
<feature type="compositionally biased region" description="Low complexity" evidence="6">
    <location>
        <begin position="31"/>
        <end position="45"/>
    </location>
</feature>
<dbReference type="GO" id="GO:0005634">
    <property type="term" value="C:nucleus"/>
    <property type="evidence" value="ECO:0007669"/>
    <property type="project" value="UniProtKB-SubCell"/>
</dbReference>
<dbReference type="SMART" id="SM00380">
    <property type="entry name" value="AP2"/>
    <property type="match status" value="2"/>
</dbReference>